<dbReference type="InterPro" id="IPR036461">
    <property type="entry name" value="Urease_betasu_sf"/>
</dbReference>
<evidence type="ECO:0000256" key="3">
    <source>
        <dbReference type="ARBA" id="ARBA00022801"/>
    </source>
</evidence>
<reference evidence="5 6" key="1">
    <citation type="submission" date="2019-06" db="EMBL/GenBank/DDBJ databases">
        <title>Sequencing the genomes of 1000 actinobacteria strains.</title>
        <authorList>
            <person name="Klenk H.-P."/>
        </authorList>
    </citation>
    <scope>NUCLEOTIDE SEQUENCE [LARGE SCALE GENOMIC DNA]</scope>
    <source>
        <strain evidence="5 6">DSM 45511</strain>
    </source>
</reference>
<dbReference type="SUPFAM" id="SSF54111">
    <property type="entry name" value="Urease, gamma-subunit"/>
    <property type="match status" value="1"/>
</dbReference>
<comment type="caution">
    <text evidence="5">The sequence shown here is derived from an EMBL/GenBank/DDBJ whole genome shotgun (WGS) entry which is preliminary data.</text>
</comment>
<evidence type="ECO:0000313" key="6">
    <source>
        <dbReference type="Proteomes" id="UP000319818"/>
    </source>
</evidence>
<dbReference type="GO" id="GO:0009039">
    <property type="term" value="F:urease activity"/>
    <property type="evidence" value="ECO:0007669"/>
    <property type="project" value="UniProtKB-EC"/>
</dbReference>
<dbReference type="GO" id="GO:0043419">
    <property type="term" value="P:urea catabolic process"/>
    <property type="evidence" value="ECO:0007669"/>
    <property type="project" value="UniProtKB-UniPathway"/>
</dbReference>
<dbReference type="SUPFAM" id="SSF51278">
    <property type="entry name" value="Urease, beta-subunit"/>
    <property type="match status" value="1"/>
</dbReference>
<gene>
    <name evidence="5" type="ORF">FB388_4781</name>
</gene>
<dbReference type="InterPro" id="IPR002026">
    <property type="entry name" value="Urease_gamma/gamma-beta_su"/>
</dbReference>
<comment type="pathway">
    <text evidence="1">Nitrogen metabolism; urea degradation; CO(2) and NH(3) from urea (urease route): step 1/1.</text>
</comment>
<evidence type="ECO:0000256" key="2">
    <source>
        <dbReference type="ARBA" id="ARBA00012934"/>
    </source>
</evidence>
<dbReference type="Gene3D" id="3.30.280.10">
    <property type="entry name" value="Urease, gamma-like subunit"/>
    <property type="match status" value="1"/>
</dbReference>
<dbReference type="Pfam" id="PF00547">
    <property type="entry name" value="Urease_gamma"/>
    <property type="match status" value="1"/>
</dbReference>
<dbReference type="GO" id="GO:0016151">
    <property type="term" value="F:nickel cation binding"/>
    <property type="evidence" value="ECO:0007669"/>
    <property type="project" value="InterPro"/>
</dbReference>
<dbReference type="InterPro" id="IPR036463">
    <property type="entry name" value="Urease_gamma_sf"/>
</dbReference>
<dbReference type="Proteomes" id="UP000319818">
    <property type="component" value="Unassembled WGS sequence"/>
</dbReference>
<sequence>MHLTPREHERLLLAAGADLARRRLARGAVLGAPEAVALVCDEICELAWDGLPYEEVVARAREVVKPEQLVDGVPAAVPALQVEALFPHGSVLVHVDAPFGPPPTDGPGAVRVAAGDVELAPGRERGTAVLRNTGHLPIWVSSHVPLDQLNPALDVQAPKGRYRLDVPAGTALRLDAGAEREVAVVRIGGTA</sequence>
<dbReference type="UniPathway" id="UPA00258">
    <property type="reaction ID" value="UER00370"/>
</dbReference>
<dbReference type="RefSeq" id="WP_142104371.1">
    <property type="nucleotide sequence ID" value="NZ_VFPH01000002.1"/>
</dbReference>
<comment type="catalytic activity">
    <reaction evidence="4">
        <text>urea + 2 H2O + H(+) = hydrogencarbonate + 2 NH4(+)</text>
        <dbReference type="Rhea" id="RHEA:20557"/>
        <dbReference type="ChEBI" id="CHEBI:15377"/>
        <dbReference type="ChEBI" id="CHEBI:15378"/>
        <dbReference type="ChEBI" id="CHEBI:16199"/>
        <dbReference type="ChEBI" id="CHEBI:17544"/>
        <dbReference type="ChEBI" id="CHEBI:28938"/>
        <dbReference type="EC" id="3.5.1.5"/>
    </reaction>
</comment>
<evidence type="ECO:0000256" key="1">
    <source>
        <dbReference type="ARBA" id="ARBA00004897"/>
    </source>
</evidence>
<dbReference type="InterPro" id="IPR050069">
    <property type="entry name" value="Urease_subunit"/>
</dbReference>
<organism evidence="5 6">
    <name type="scientific">Pseudonocardia cypriaca</name>
    <dbReference type="NCBI Taxonomy" id="882449"/>
    <lineage>
        <taxon>Bacteria</taxon>
        <taxon>Bacillati</taxon>
        <taxon>Actinomycetota</taxon>
        <taxon>Actinomycetes</taxon>
        <taxon>Pseudonocardiales</taxon>
        <taxon>Pseudonocardiaceae</taxon>
        <taxon>Pseudonocardia</taxon>
    </lineage>
</organism>
<evidence type="ECO:0000313" key="5">
    <source>
        <dbReference type="EMBL" id="TQM37564.1"/>
    </source>
</evidence>
<accession>A0A543FUZ6</accession>
<keyword evidence="3" id="KW-0378">Hydrolase</keyword>
<dbReference type="PANTHER" id="PTHR33569:SF1">
    <property type="entry name" value="UREASE"/>
    <property type="match status" value="1"/>
</dbReference>
<keyword evidence="6" id="KW-1185">Reference proteome</keyword>
<dbReference type="Gene3D" id="2.10.150.10">
    <property type="entry name" value="Urease, beta subunit"/>
    <property type="match status" value="1"/>
</dbReference>
<dbReference type="EMBL" id="VFPH01000002">
    <property type="protein sequence ID" value="TQM37564.1"/>
    <property type="molecule type" value="Genomic_DNA"/>
</dbReference>
<protein>
    <recommendedName>
        <fullName evidence="2">urease</fullName>
        <ecNumber evidence="2">3.5.1.5</ecNumber>
    </recommendedName>
</protein>
<dbReference type="Pfam" id="PF00699">
    <property type="entry name" value="Urease_beta"/>
    <property type="match status" value="1"/>
</dbReference>
<dbReference type="OrthoDB" id="9797217at2"/>
<dbReference type="AlphaFoldDB" id="A0A543FUZ6"/>
<dbReference type="InterPro" id="IPR002019">
    <property type="entry name" value="Urease_beta-like"/>
</dbReference>
<dbReference type="GO" id="GO:0035550">
    <property type="term" value="C:urease complex"/>
    <property type="evidence" value="ECO:0007669"/>
    <property type="project" value="InterPro"/>
</dbReference>
<evidence type="ECO:0000256" key="4">
    <source>
        <dbReference type="ARBA" id="ARBA00047778"/>
    </source>
</evidence>
<name>A0A543FUZ6_9PSEU</name>
<proteinExistence type="predicted"/>
<dbReference type="EC" id="3.5.1.5" evidence="2"/>
<dbReference type="PANTHER" id="PTHR33569">
    <property type="entry name" value="UREASE"/>
    <property type="match status" value="1"/>
</dbReference>